<comment type="caution">
    <text evidence="1">The sequence shown here is derived from an EMBL/GenBank/DDBJ whole genome shotgun (WGS) entry which is preliminary data.</text>
</comment>
<evidence type="ECO:0000313" key="2">
    <source>
        <dbReference type="Proteomes" id="UP001303046"/>
    </source>
</evidence>
<dbReference type="Proteomes" id="UP001303046">
    <property type="component" value="Unassembled WGS sequence"/>
</dbReference>
<gene>
    <name evidence="1" type="primary">Necator_chrII.g5861</name>
    <name evidence="1" type="ORF">RB195_018068</name>
</gene>
<keyword evidence="2" id="KW-1185">Reference proteome</keyword>
<proteinExistence type="predicted"/>
<name>A0ABR1C9N6_NECAM</name>
<organism evidence="1 2">
    <name type="scientific">Necator americanus</name>
    <name type="common">Human hookworm</name>
    <dbReference type="NCBI Taxonomy" id="51031"/>
    <lineage>
        <taxon>Eukaryota</taxon>
        <taxon>Metazoa</taxon>
        <taxon>Ecdysozoa</taxon>
        <taxon>Nematoda</taxon>
        <taxon>Chromadorea</taxon>
        <taxon>Rhabditida</taxon>
        <taxon>Rhabditina</taxon>
        <taxon>Rhabditomorpha</taxon>
        <taxon>Strongyloidea</taxon>
        <taxon>Ancylostomatidae</taxon>
        <taxon>Bunostominae</taxon>
        <taxon>Necator</taxon>
    </lineage>
</organism>
<reference evidence="1 2" key="1">
    <citation type="submission" date="2023-08" db="EMBL/GenBank/DDBJ databases">
        <title>A Necator americanus chromosomal reference genome.</title>
        <authorList>
            <person name="Ilik V."/>
            <person name="Petrzelkova K.J."/>
            <person name="Pardy F."/>
            <person name="Fuh T."/>
            <person name="Niatou-Singa F.S."/>
            <person name="Gouil Q."/>
            <person name="Baker L."/>
            <person name="Ritchie M.E."/>
            <person name="Jex A.R."/>
            <person name="Gazzola D."/>
            <person name="Li H."/>
            <person name="Toshio Fujiwara R."/>
            <person name="Zhan B."/>
            <person name="Aroian R.V."/>
            <person name="Pafco B."/>
            <person name="Schwarz E.M."/>
        </authorList>
    </citation>
    <scope>NUCLEOTIDE SEQUENCE [LARGE SCALE GENOMIC DNA]</scope>
    <source>
        <strain evidence="1 2">Aroian</strain>
        <tissue evidence="1">Whole animal</tissue>
    </source>
</reference>
<sequence>MFVVTTTREQPRRSIFSVYQVRGNIRELAHSYLSCSEVTISDYLVSGMMTSIDNYTIYCGGTDERKVGGCAKTVRSDYNKLVEEIASNSSGCAFVRLRDRRGLKLCIGSAHAPTETTDDHKDAFYDELNTMISKLQSQQTLLSELMRMQRWNLNNNPLCWKNGSISLTRHRTTEIV</sequence>
<protein>
    <submittedName>
        <fullName evidence="1">Uncharacterized protein</fullName>
    </submittedName>
</protein>
<accession>A0ABR1C9N6</accession>
<evidence type="ECO:0000313" key="1">
    <source>
        <dbReference type="EMBL" id="KAK6734654.1"/>
    </source>
</evidence>
<dbReference type="EMBL" id="JAVFWL010000002">
    <property type="protein sequence ID" value="KAK6734654.1"/>
    <property type="molecule type" value="Genomic_DNA"/>
</dbReference>